<dbReference type="HOGENOM" id="CLU_2244543_0_0_9"/>
<dbReference type="OrthoDB" id="2628344at2"/>
<gene>
    <name evidence="1" type="ordered locus">Thit_1904</name>
</gene>
<sequence length="97" mass="11706">MKVVIQFCIDADIIDCPEHVIDRLTYYQNEFIDWLFDKKNDHPYWVIENGKKILCCYRSEAFVEWLNRFVLKDSPQKAAVVEKEITTWDENLPLIFF</sequence>
<dbReference type="eggNOG" id="ENOG5033GUU">
    <property type="taxonomic scope" value="Bacteria"/>
</dbReference>
<accession>D3T4J0</accession>
<evidence type="ECO:0000313" key="2">
    <source>
        <dbReference type="Proteomes" id="UP000001552"/>
    </source>
</evidence>
<evidence type="ECO:0000313" key="1">
    <source>
        <dbReference type="EMBL" id="ADD03142.1"/>
    </source>
</evidence>
<proteinExistence type="predicted"/>
<dbReference type="KEGG" id="tit:Thit_1904"/>
<organism evidence="1 2">
    <name type="scientific">Thermoanaerobacter italicus (strain DSM 9252 / Ab9)</name>
    <dbReference type="NCBI Taxonomy" id="580331"/>
    <lineage>
        <taxon>Bacteria</taxon>
        <taxon>Bacillati</taxon>
        <taxon>Bacillota</taxon>
        <taxon>Clostridia</taxon>
        <taxon>Thermoanaerobacterales</taxon>
        <taxon>Thermoanaerobacteraceae</taxon>
        <taxon>Thermoanaerobacter</taxon>
    </lineage>
</organism>
<protein>
    <submittedName>
        <fullName evidence="1">Uncharacterized protein</fullName>
    </submittedName>
</protein>
<dbReference type="Proteomes" id="UP000001552">
    <property type="component" value="Chromosome"/>
</dbReference>
<dbReference type="AlphaFoldDB" id="D3T4J0"/>
<dbReference type="EMBL" id="CP001936">
    <property type="protein sequence ID" value="ADD03142.1"/>
    <property type="molecule type" value="Genomic_DNA"/>
</dbReference>
<reference evidence="1" key="1">
    <citation type="submission" date="2010-02" db="EMBL/GenBank/DDBJ databases">
        <title>Complete sequence of Thermoanaerobacter italicus Ab9.</title>
        <authorList>
            <consortium name="US DOE Joint Genome Institute"/>
            <person name="Lucas S."/>
            <person name="Copeland A."/>
            <person name="Lapidus A."/>
            <person name="Cheng J.-F."/>
            <person name="Bruce D."/>
            <person name="Goodwin L."/>
            <person name="Pitluck S."/>
            <person name="Chertkov O."/>
            <person name="Detter J.C."/>
            <person name="Han C."/>
            <person name="Tapia R."/>
            <person name="Land M."/>
            <person name="Hauser L."/>
            <person name="Kyrpides N."/>
            <person name="Mikhailova N."/>
            <person name="Hemme C.L."/>
            <person name="Woyke T."/>
        </authorList>
    </citation>
    <scope>NUCLEOTIDE SEQUENCE [LARGE SCALE GENOMIC DNA]</scope>
    <source>
        <strain evidence="1">Ab9</strain>
    </source>
</reference>
<name>D3T4J0_THEIA</name>
<keyword evidence="2" id="KW-1185">Reference proteome</keyword>
<dbReference type="RefSeq" id="WP_012995852.1">
    <property type="nucleotide sequence ID" value="NC_013921.1"/>
</dbReference>